<dbReference type="EnsemblMetazoa" id="XM_022810842">
    <property type="protein sequence ID" value="XP_022666577"/>
    <property type="gene ID" value="LOC111252628"/>
</dbReference>
<dbReference type="Gene3D" id="3.40.50.360">
    <property type="match status" value="1"/>
</dbReference>
<keyword evidence="2" id="KW-0812">Transmembrane</keyword>
<dbReference type="EnsemblMetazoa" id="XM_022810843">
    <property type="protein sequence ID" value="XP_022666578"/>
    <property type="gene ID" value="LOC111252628"/>
</dbReference>
<name>A0A7M7KIU9_VARDE</name>
<dbReference type="RefSeq" id="XP_022666578.1">
    <property type="nucleotide sequence ID" value="XM_022810843.1"/>
</dbReference>
<reference evidence="4" key="1">
    <citation type="submission" date="2021-01" db="UniProtKB">
        <authorList>
            <consortium name="EnsemblMetazoa"/>
        </authorList>
    </citation>
    <scope>IDENTIFICATION</scope>
</reference>
<evidence type="ECO:0000313" key="4">
    <source>
        <dbReference type="EnsemblMetazoa" id="XP_022666576"/>
    </source>
</evidence>
<dbReference type="RefSeq" id="XP_022666576.1">
    <property type="nucleotide sequence ID" value="XM_022810841.1"/>
</dbReference>
<organism evidence="4 5">
    <name type="scientific">Varroa destructor</name>
    <name type="common">Honeybee mite</name>
    <dbReference type="NCBI Taxonomy" id="109461"/>
    <lineage>
        <taxon>Eukaryota</taxon>
        <taxon>Metazoa</taxon>
        <taxon>Ecdysozoa</taxon>
        <taxon>Arthropoda</taxon>
        <taxon>Chelicerata</taxon>
        <taxon>Arachnida</taxon>
        <taxon>Acari</taxon>
        <taxon>Parasitiformes</taxon>
        <taxon>Mesostigmata</taxon>
        <taxon>Gamasina</taxon>
        <taxon>Dermanyssoidea</taxon>
        <taxon>Varroidae</taxon>
        <taxon>Varroa</taxon>
    </lineage>
</organism>
<dbReference type="SUPFAM" id="SSF52218">
    <property type="entry name" value="Flavoproteins"/>
    <property type="match status" value="1"/>
</dbReference>
<dbReference type="EnsemblMetazoa" id="XM_022810841">
    <property type="protein sequence ID" value="XP_022666576"/>
    <property type="gene ID" value="LOC111252628"/>
</dbReference>
<evidence type="ECO:0000313" key="5">
    <source>
        <dbReference type="Proteomes" id="UP000594260"/>
    </source>
</evidence>
<evidence type="ECO:0000256" key="2">
    <source>
        <dbReference type="SAM" id="Phobius"/>
    </source>
</evidence>
<dbReference type="RefSeq" id="XP_022666579.1">
    <property type="nucleotide sequence ID" value="XM_022810844.1"/>
</dbReference>
<keyword evidence="2" id="KW-1133">Transmembrane helix</keyword>
<dbReference type="AlphaFoldDB" id="A0A7M7KIU9"/>
<dbReference type="GO" id="GO:0010181">
    <property type="term" value="F:FMN binding"/>
    <property type="evidence" value="ECO:0007669"/>
    <property type="project" value="InterPro"/>
</dbReference>
<proteinExistence type="predicted"/>
<evidence type="ECO:0000259" key="3">
    <source>
        <dbReference type="Pfam" id="PF00258"/>
    </source>
</evidence>
<accession>A0A7M7KIU9</accession>
<protein>
    <recommendedName>
        <fullName evidence="3">Flavodoxin-like domain-containing protein</fullName>
    </recommendedName>
</protein>
<feature type="compositionally biased region" description="Basic residues" evidence="1">
    <location>
        <begin position="360"/>
        <end position="376"/>
    </location>
</feature>
<dbReference type="OrthoDB" id="10496807at2759"/>
<keyword evidence="2" id="KW-0472">Membrane</keyword>
<feature type="domain" description="Flavodoxin-like" evidence="3">
    <location>
        <begin position="126"/>
        <end position="192"/>
    </location>
</feature>
<dbReference type="RefSeq" id="XP_022666577.1">
    <property type="nucleotide sequence ID" value="XM_022810842.1"/>
</dbReference>
<evidence type="ECO:0000256" key="1">
    <source>
        <dbReference type="SAM" id="MobiDB-lite"/>
    </source>
</evidence>
<dbReference type="EnsemblMetazoa" id="XM_022810844">
    <property type="protein sequence ID" value="XP_022666579"/>
    <property type="gene ID" value="LOC111252628"/>
</dbReference>
<sequence length="429" mass="46908">MAAVYLVAIFWTLGGAIITFMLAAFIWVGLLVVLRDTTKKEDKKSMLTLALGSEEICSRVATCITPCPRLNTHVSTCPVEDILRYITNGNRIILFIVRKETSGEVEKLIQYIQTQVDLLYASKPVQNRQLYYSLRYAVFGIGDTSEARDDFNRLAMKIDINLRLLGATRVVPLRLYDSTTSPVTVEEEFNEWFLDLAPEAEISGTHSEIAAVGCDKVKPKGILSKKEEHHASDDEEDEGFEFEPSIDGSQAPVRKMKAPIPILRNPNPRPPTPEKDAKEKSSPSPDKHVPDSPPPTGKEASDKESHTAPTSPDVSTSPTSNLSPRSRPSDSQSDKGSSFVSPKANKGESRSPQSSPKSSPKIKSKASPKSTNKSKPRNQASPQSSPKGPKSKSDTSSRAGGKLHGSGVVADEPFNSDDDWEVMEVPTDM</sequence>
<keyword evidence="5" id="KW-1185">Reference proteome</keyword>
<dbReference type="KEGG" id="vde:111252628"/>
<dbReference type="Pfam" id="PF00258">
    <property type="entry name" value="Flavodoxin_1"/>
    <property type="match status" value="1"/>
</dbReference>
<feature type="compositionally biased region" description="Basic and acidic residues" evidence="1">
    <location>
        <begin position="272"/>
        <end position="290"/>
    </location>
</feature>
<feature type="region of interest" description="Disordered" evidence="1">
    <location>
        <begin position="225"/>
        <end position="429"/>
    </location>
</feature>
<feature type="transmembrane region" description="Helical" evidence="2">
    <location>
        <begin position="6"/>
        <end position="34"/>
    </location>
</feature>
<dbReference type="InterPro" id="IPR029039">
    <property type="entry name" value="Flavoprotein-like_sf"/>
</dbReference>
<dbReference type="InParanoid" id="A0A7M7KIU9"/>
<dbReference type="GeneID" id="111252628"/>
<dbReference type="Proteomes" id="UP000594260">
    <property type="component" value="Unplaced"/>
</dbReference>
<feature type="compositionally biased region" description="Low complexity" evidence="1">
    <location>
        <begin position="350"/>
        <end position="359"/>
    </location>
</feature>
<feature type="compositionally biased region" description="Low complexity" evidence="1">
    <location>
        <begin position="307"/>
        <end position="331"/>
    </location>
</feature>
<dbReference type="InterPro" id="IPR008254">
    <property type="entry name" value="Flavodoxin/NO_synth"/>
</dbReference>